<name>A0A0E9X6Q4_ANGAN</name>
<evidence type="ECO:0000313" key="2">
    <source>
        <dbReference type="EMBL" id="JAH97363.1"/>
    </source>
</evidence>
<evidence type="ECO:0000256" key="1">
    <source>
        <dbReference type="SAM" id="SignalP"/>
    </source>
</evidence>
<proteinExistence type="predicted"/>
<reference evidence="2" key="2">
    <citation type="journal article" date="2015" name="Fish Shellfish Immunol.">
        <title>Early steps in the European eel (Anguilla anguilla)-Vibrio vulnificus interaction in the gills: Role of the RtxA13 toxin.</title>
        <authorList>
            <person name="Callol A."/>
            <person name="Pajuelo D."/>
            <person name="Ebbesson L."/>
            <person name="Teles M."/>
            <person name="MacKenzie S."/>
            <person name="Amaro C."/>
        </authorList>
    </citation>
    <scope>NUCLEOTIDE SEQUENCE</scope>
</reference>
<sequence>MLCVCKTDFFLHLLFPLYGHSFNSVLIYYSEGNQECLSKIHCSCSANQDVPQSQTLTSYFVCANECMTLCEVDIY</sequence>
<feature type="chain" id="PRO_5002434870" evidence="1">
    <location>
        <begin position="20"/>
        <end position="75"/>
    </location>
</feature>
<reference evidence="2" key="1">
    <citation type="submission" date="2014-11" db="EMBL/GenBank/DDBJ databases">
        <authorList>
            <person name="Amaro Gonzalez C."/>
        </authorList>
    </citation>
    <scope>NUCLEOTIDE SEQUENCE</scope>
</reference>
<feature type="signal peptide" evidence="1">
    <location>
        <begin position="1"/>
        <end position="19"/>
    </location>
</feature>
<keyword evidence="1" id="KW-0732">Signal</keyword>
<dbReference type="EMBL" id="GBXM01011214">
    <property type="protein sequence ID" value="JAH97363.1"/>
    <property type="molecule type" value="Transcribed_RNA"/>
</dbReference>
<accession>A0A0E9X6Q4</accession>
<organism evidence="2">
    <name type="scientific">Anguilla anguilla</name>
    <name type="common">European freshwater eel</name>
    <name type="synonym">Muraena anguilla</name>
    <dbReference type="NCBI Taxonomy" id="7936"/>
    <lineage>
        <taxon>Eukaryota</taxon>
        <taxon>Metazoa</taxon>
        <taxon>Chordata</taxon>
        <taxon>Craniata</taxon>
        <taxon>Vertebrata</taxon>
        <taxon>Euteleostomi</taxon>
        <taxon>Actinopterygii</taxon>
        <taxon>Neopterygii</taxon>
        <taxon>Teleostei</taxon>
        <taxon>Anguilliformes</taxon>
        <taxon>Anguillidae</taxon>
        <taxon>Anguilla</taxon>
    </lineage>
</organism>
<protein>
    <submittedName>
        <fullName evidence="2">Uncharacterized protein</fullName>
    </submittedName>
</protein>
<dbReference type="AlphaFoldDB" id="A0A0E9X6Q4"/>